<keyword evidence="1" id="KW-0472">Membrane</keyword>
<evidence type="ECO:0000256" key="1">
    <source>
        <dbReference type="SAM" id="Phobius"/>
    </source>
</evidence>
<protein>
    <submittedName>
        <fullName evidence="2">Uncharacterized protein</fullName>
    </submittedName>
</protein>
<dbReference type="AlphaFoldDB" id="A0A1M6B1G7"/>
<dbReference type="RefSeq" id="WP_073313679.1">
    <property type="nucleotide sequence ID" value="NZ_FQYP01000001.1"/>
</dbReference>
<dbReference type="EMBL" id="FQYP01000001">
    <property type="protein sequence ID" value="SHI42517.1"/>
    <property type="molecule type" value="Genomic_DNA"/>
</dbReference>
<organism evidence="2 3">
    <name type="scientific">Aquimarina spongiae</name>
    <dbReference type="NCBI Taxonomy" id="570521"/>
    <lineage>
        <taxon>Bacteria</taxon>
        <taxon>Pseudomonadati</taxon>
        <taxon>Bacteroidota</taxon>
        <taxon>Flavobacteriia</taxon>
        <taxon>Flavobacteriales</taxon>
        <taxon>Flavobacteriaceae</taxon>
        <taxon>Aquimarina</taxon>
    </lineage>
</organism>
<keyword evidence="1" id="KW-1133">Transmembrane helix</keyword>
<sequence>METDIKLASKAIQVQNEKSIFTLKVNKVRLYERVKNLSLIAFSLIYATAIFASYTSQSELTGELLIVGVILCLIAFIAFHPKNQFKSKTK</sequence>
<evidence type="ECO:0000313" key="3">
    <source>
        <dbReference type="Proteomes" id="UP000184432"/>
    </source>
</evidence>
<name>A0A1M6B1G7_9FLAO</name>
<keyword evidence="3" id="KW-1185">Reference proteome</keyword>
<feature type="transmembrane region" description="Helical" evidence="1">
    <location>
        <begin position="60"/>
        <end position="80"/>
    </location>
</feature>
<accession>A0A1M6B1G7</accession>
<proteinExistence type="predicted"/>
<feature type="transmembrane region" description="Helical" evidence="1">
    <location>
        <begin position="37"/>
        <end position="54"/>
    </location>
</feature>
<evidence type="ECO:0000313" key="2">
    <source>
        <dbReference type="EMBL" id="SHI42517.1"/>
    </source>
</evidence>
<keyword evidence="1" id="KW-0812">Transmembrane</keyword>
<dbReference type="Proteomes" id="UP000184432">
    <property type="component" value="Unassembled WGS sequence"/>
</dbReference>
<gene>
    <name evidence="2" type="ORF">SAMN04488508_101579</name>
</gene>
<dbReference type="STRING" id="570521.SAMN04488508_101579"/>
<reference evidence="3" key="1">
    <citation type="submission" date="2016-11" db="EMBL/GenBank/DDBJ databases">
        <authorList>
            <person name="Varghese N."/>
            <person name="Submissions S."/>
        </authorList>
    </citation>
    <scope>NUCLEOTIDE SEQUENCE [LARGE SCALE GENOMIC DNA]</scope>
    <source>
        <strain evidence="3">DSM 22623</strain>
    </source>
</reference>